<reference evidence="2 3" key="1">
    <citation type="submission" date="2018-04" db="EMBL/GenBank/DDBJ databases">
        <title>The genome of golden apple snail Pomacea canaliculata provides insight into stress tolerance and invasive adaptation.</title>
        <authorList>
            <person name="Liu C."/>
            <person name="Liu B."/>
            <person name="Ren Y."/>
            <person name="Zhang Y."/>
            <person name="Wang H."/>
            <person name="Li S."/>
            <person name="Jiang F."/>
            <person name="Yin L."/>
            <person name="Zhang G."/>
            <person name="Qian W."/>
            <person name="Fan W."/>
        </authorList>
    </citation>
    <scope>NUCLEOTIDE SEQUENCE [LARGE SCALE GENOMIC DNA]</scope>
    <source>
        <strain evidence="2">SZHN2017</strain>
        <tissue evidence="2">Muscle</tissue>
    </source>
</reference>
<dbReference type="Proteomes" id="UP000245119">
    <property type="component" value="Linkage Group LG4"/>
</dbReference>
<dbReference type="EMBL" id="PZQS01000004">
    <property type="protein sequence ID" value="PVD32825.1"/>
    <property type="molecule type" value="Genomic_DNA"/>
</dbReference>
<keyword evidence="3" id="KW-1185">Reference proteome</keyword>
<comment type="caution">
    <text evidence="2">The sequence shown here is derived from an EMBL/GenBank/DDBJ whole genome shotgun (WGS) entry which is preliminary data.</text>
</comment>
<feature type="region of interest" description="Disordered" evidence="1">
    <location>
        <begin position="1"/>
        <end position="29"/>
    </location>
</feature>
<accession>A0A2T7PHC8</accession>
<gene>
    <name evidence="2" type="ORF">C0Q70_08272</name>
</gene>
<name>A0A2T7PHC8_POMCA</name>
<proteinExistence type="predicted"/>
<evidence type="ECO:0000313" key="2">
    <source>
        <dbReference type="EMBL" id="PVD32825.1"/>
    </source>
</evidence>
<evidence type="ECO:0000313" key="3">
    <source>
        <dbReference type="Proteomes" id="UP000245119"/>
    </source>
</evidence>
<dbReference type="AlphaFoldDB" id="A0A2T7PHC8"/>
<sequence>MRGAATRGGEHQHTDIPRTGASDRQTPPSHHKLLLMSFSSQSSAACNLQRTGDGSLASGHEGWCKPGTVLPSSRSGVATVNCCPGGIHGVHRQYGRVPRKAHFFSPPPPTPFRGFLSRVCACARQSESWARAPVAASSLGCRPALTQRLILTSRDRHEPGAGSLLTRAVCPTADWMPDEAACLNEGRAGGRARGSLSLT</sequence>
<organism evidence="2 3">
    <name type="scientific">Pomacea canaliculata</name>
    <name type="common">Golden apple snail</name>
    <dbReference type="NCBI Taxonomy" id="400727"/>
    <lineage>
        <taxon>Eukaryota</taxon>
        <taxon>Metazoa</taxon>
        <taxon>Spiralia</taxon>
        <taxon>Lophotrochozoa</taxon>
        <taxon>Mollusca</taxon>
        <taxon>Gastropoda</taxon>
        <taxon>Caenogastropoda</taxon>
        <taxon>Architaenioglossa</taxon>
        <taxon>Ampullarioidea</taxon>
        <taxon>Ampullariidae</taxon>
        <taxon>Pomacea</taxon>
    </lineage>
</organism>
<protein>
    <submittedName>
        <fullName evidence="2">Uncharacterized protein</fullName>
    </submittedName>
</protein>
<evidence type="ECO:0000256" key="1">
    <source>
        <dbReference type="SAM" id="MobiDB-lite"/>
    </source>
</evidence>